<name>A0A9Q4GJF2_9EURY</name>
<dbReference type="SUPFAM" id="SSF53335">
    <property type="entry name" value="S-adenosyl-L-methionine-dependent methyltransferases"/>
    <property type="match status" value="1"/>
</dbReference>
<protein>
    <submittedName>
        <fullName evidence="2">Methyltransferase domain-containing protein</fullName>
    </submittedName>
</protein>
<dbReference type="CDD" id="cd02440">
    <property type="entry name" value="AdoMet_MTases"/>
    <property type="match status" value="1"/>
</dbReference>
<dbReference type="InterPro" id="IPR029063">
    <property type="entry name" value="SAM-dependent_MTases_sf"/>
</dbReference>
<gene>
    <name evidence="2" type="ORF">EGH25_10925</name>
</gene>
<organism evidence="2 3">
    <name type="scientific">Halorutilus salinus</name>
    <dbReference type="NCBI Taxonomy" id="2487751"/>
    <lineage>
        <taxon>Archaea</taxon>
        <taxon>Methanobacteriati</taxon>
        <taxon>Methanobacteriota</taxon>
        <taxon>Stenosarchaea group</taxon>
        <taxon>Halobacteria</taxon>
        <taxon>Halorutilales</taxon>
        <taxon>Halorutilaceae</taxon>
        <taxon>Halorutilus</taxon>
    </lineage>
</organism>
<dbReference type="GO" id="GO:0032259">
    <property type="term" value="P:methylation"/>
    <property type="evidence" value="ECO:0007669"/>
    <property type="project" value="UniProtKB-KW"/>
</dbReference>
<dbReference type="Gene3D" id="3.40.50.150">
    <property type="entry name" value="Vaccinia Virus protein VP39"/>
    <property type="match status" value="1"/>
</dbReference>
<reference evidence="2" key="1">
    <citation type="submission" date="2022-09" db="EMBL/GenBank/DDBJ databases">
        <title>Haloadaptaus new haloarchaeum isolated from saline soil.</title>
        <authorList>
            <person name="Duran-Viseras A."/>
            <person name="Sanchez-Porro C."/>
            <person name="Ventosa A."/>
        </authorList>
    </citation>
    <scope>NUCLEOTIDE SEQUENCE</scope>
    <source>
        <strain evidence="2">F3-133</strain>
    </source>
</reference>
<keyword evidence="2" id="KW-0489">Methyltransferase</keyword>
<keyword evidence="3" id="KW-1185">Reference proteome</keyword>
<evidence type="ECO:0000259" key="1">
    <source>
        <dbReference type="Pfam" id="PF13649"/>
    </source>
</evidence>
<evidence type="ECO:0000313" key="2">
    <source>
        <dbReference type="EMBL" id="MCX2819863.1"/>
    </source>
</evidence>
<dbReference type="EMBL" id="RKLV01000013">
    <property type="protein sequence ID" value="MCX2819863.1"/>
    <property type="molecule type" value="Genomic_DNA"/>
</dbReference>
<dbReference type="RefSeq" id="WP_266088512.1">
    <property type="nucleotide sequence ID" value="NZ_RKLV01000013.1"/>
</dbReference>
<comment type="caution">
    <text evidence="2">The sequence shown here is derived from an EMBL/GenBank/DDBJ whole genome shotgun (WGS) entry which is preliminary data.</text>
</comment>
<proteinExistence type="predicted"/>
<feature type="domain" description="Methyltransferase" evidence="1">
    <location>
        <begin position="48"/>
        <end position="137"/>
    </location>
</feature>
<sequence>MKGREWYQQDETAEEYDEWRFSRGGELVDEGEKEALFDLVGGVEGRDVLEVACGTGRFSVELAESGADVTGVDISKPMLMKGVGKARERGLGVEFLRGDAKRLPFADDTFDLVLGMRFFHLVDEPGAYLSEMARVSKGRVVFDTFNRGSARVVYNRFLPMGSRLYSEEDVQDVVDSAGVELVDRRDDFVLPFGLYRAIPKSLAKGFRGVDDAVRSVGGDRLSSVTYWMVEK</sequence>
<dbReference type="AlphaFoldDB" id="A0A9Q4GJF2"/>
<dbReference type="InterPro" id="IPR041698">
    <property type="entry name" value="Methyltransf_25"/>
</dbReference>
<keyword evidence="2" id="KW-0808">Transferase</keyword>
<dbReference type="GO" id="GO:0008168">
    <property type="term" value="F:methyltransferase activity"/>
    <property type="evidence" value="ECO:0007669"/>
    <property type="project" value="UniProtKB-KW"/>
</dbReference>
<dbReference type="Pfam" id="PF13649">
    <property type="entry name" value="Methyltransf_25"/>
    <property type="match status" value="1"/>
</dbReference>
<evidence type="ECO:0000313" key="3">
    <source>
        <dbReference type="Proteomes" id="UP001149411"/>
    </source>
</evidence>
<dbReference type="PANTHER" id="PTHR43591">
    <property type="entry name" value="METHYLTRANSFERASE"/>
    <property type="match status" value="1"/>
</dbReference>
<accession>A0A9Q4GJF2</accession>
<dbReference type="Proteomes" id="UP001149411">
    <property type="component" value="Unassembled WGS sequence"/>
</dbReference>